<dbReference type="GO" id="GO:0005886">
    <property type="term" value="C:plasma membrane"/>
    <property type="evidence" value="ECO:0007669"/>
    <property type="project" value="TreeGrafter"/>
</dbReference>
<name>A0A4X2KMF0_VOMUR</name>
<keyword evidence="2 6" id="KW-0812">Transmembrane</keyword>
<feature type="transmembrane region" description="Helical" evidence="6">
    <location>
        <begin position="249"/>
        <end position="272"/>
    </location>
</feature>
<protein>
    <recommendedName>
        <fullName evidence="8">Ig-like domain-containing protein</fullName>
    </recommendedName>
</protein>
<evidence type="ECO:0000313" key="10">
    <source>
        <dbReference type="Proteomes" id="UP000314987"/>
    </source>
</evidence>
<dbReference type="InterPro" id="IPR013783">
    <property type="entry name" value="Ig-like_fold"/>
</dbReference>
<dbReference type="Proteomes" id="UP000314987">
    <property type="component" value="Unassembled WGS sequence"/>
</dbReference>
<organism evidence="9 10">
    <name type="scientific">Vombatus ursinus</name>
    <name type="common">Common wombat</name>
    <dbReference type="NCBI Taxonomy" id="29139"/>
    <lineage>
        <taxon>Eukaryota</taxon>
        <taxon>Metazoa</taxon>
        <taxon>Chordata</taxon>
        <taxon>Craniata</taxon>
        <taxon>Vertebrata</taxon>
        <taxon>Euteleostomi</taxon>
        <taxon>Mammalia</taxon>
        <taxon>Metatheria</taxon>
        <taxon>Diprotodontia</taxon>
        <taxon>Vombatidae</taxon>
        <taxon>Vombatus</taxon>
    </lineage>
</organism>
<dbReference type="PROSITE" id="PS50835">
    <property type="entry name" value="IG_LIKE"/>
    <property type="match status" value="1"/>
</dbReference>
<dbReference type="RefSeq" id="XP_027713990.1">
    <property type="nucleotide sequence ID" value="XM_027858189.1"/>
</dbReference>
<feature type="signal peptide" evidence="7">
    <location>
        <begin position="1"/>
        <end position="19"/>
    </location>
</feature>
<dbReference type="InterPro" id="IPR007110">
    <property type="entry name" value="Ig-like_dom"/>
</dbReference>
<dbReference type="OrthoDB" id="9449691at2759"/>
<reference evidence="9" key="3">
    <citation type="submission" date="2025-09" db="UniProtKB">
        <authorList>
            <consortium name="Ensembl"/>
        </authorList>
    </citation>
    <scope>IDENTIFICATION</scope>
</reference>
<accession>A0A4X2KMF0</accession>
<dbReference type="InterPro" id="IPR051036">
    <property type="entry name" value="SIGLEC"/>
</dbReference>
<evidence type="ECO:0000313" key="9">
    <source>
        <dbReference type="Ensembl" id="ENSVURP00010011206.1"/>
    </source>
</evidence>
<dbReference type="GO" id="GO:0033691">
    <property type="term" value="F:sialic acid binding"/>
    <property type="evidence" value="ECO:0007669"/>
    <property type="project" value="TreeGrafter"/>
</dbReference>
<reference evidence="9" key="2">
    <citation type="submission" date="2025-08" db="UniProtKB">
        <authorList>
            <consortium name="Ensembl"/>
        </authorList>
    </citation>
    <scope>IDENTIFICATION</scope>
</reference>
<dbReference type="GeneTree" id="ENSGT01150000286907"/>
<feature type="domain" description="Ig-like" evidence="8">
    <location>
        <begin position="145"/>
        <end position="230"/>
    </location>
</feature>
<dbReference type="GO" id="GO:0007155">
    <property type="term" value="P:cell adhesion"/>
    <property type="evidence" value="ECO:0007669"/>
    <property type="project" value="TreeGrafter"/>
</dbReference>
<proteinExistence type="predicted"/>
<keyword evidence="10" id="KW-1185">Reference proteome</keyword>
<evidence type="ECO:0000256" key="4">
    <source>
        <dbReference type="ARBA" id="ARBA00023136"/>
    </source>
</evidence>
<evidence type="ECO:0000256" key="6">
    <source>
        <dbReference type="SAM" id="Phobius"/>
    </source>
</evidence>
<dbReference type="AlphaFoldDB" id="A0A4X2KMF0"/>
<feature type="chain" id="PRO_5021465296" description="Ig-like domain-containing protein" evidence="7">
    <location>
        <begin position="20"/>
        <end position="363"/>
    </location>
</feature>
<dbReference type="Pfam" id="PF07686">
    <property type="entry name" value="V-set"/>
    <property type="match status" value="1"/>
</dbReference>
<dbReference type="PANTHER" id="PTHR12035:SF125">
    <property type="entry name" value="SIALIC ACID-BINDING IG-LIKE LECTIN 5"/>
    <property type="match status" value="1"/>
</dbReference>
<dbReference type="GeneID" id="114040177"/>
<evidence type="ECO:0000256" key="2">
    <source>
        <dbReference type="ARBA" id="ARBA00022692"/>
    </source>
</evidence>
<evidence type="ECO:0000256" key="5">
    <source>
        <dbReference type="SAM" id="MobiDB-lite"/>
    </source>
</evidence>
<keyword evidence="3 6" id="KW-1133">Transmembrane helix</keyword>
<feature type="region of interest" description="Disordered" evidence="5">
    <location>
        <begin position="295"/>
        <end position="319"/>
    </location>
</feature>
<keyword evidence="4 6" id="KW-0472">Membrane</keyword>
<sequence>MDLLLCLLLLLQFSKGSFSQQKQQFGIHIQKTVTVQEWLCVSIPCSFYYSAEYENNDTGHGYWYHRECSDKPVATNNPQKDVHPWAKGRFYFIGNPQMDNCSLRITGARKCDQGEYEFRIEKGNLMYSYKDDRVLIQVEDLTQKPEVHMPEILEPRQQVTLTCTAPGACSNEIPVTFLWNGTALSSQTLASLNTNSSELLFTPQPQDDGTNLTCWVIFPGATVSTERTIHLRAADRGLPSSSLFWKTVIQGPLVVVLILAAVLFVCLVVYLVKILRRKQSEGDVGAARSGINTNQFSNGIPLEEHENSRQHTTSEIPPHVLVPCSQKREDQVHYASISFQAQKPQKICKSEDANTEYSELKSQ</sequence>
<evidence type="ECO:0000256" key="7">
    <source>
        <dbReference type="SAM" id="SignalP"/>
    </source>
</evidence>
<evidence type="ECO:0000256" key="3">
    <source>
        <dbReference type="ARBA" id="ARBA00022989"/>
    </source>
</evidence>
<dbReference type="Ensembl" id="ENSVURT00010012728.1">
    <property type="protein sequence ID" value="ENSVURP00010011206.1"/>
    <property type="gene ID" value="ENSVURG00010008660.1"/>
</dbReference>
<gene>
    <name evidence="9" type="primary">LOC114040177</name>
</gene>
<dbReference type="InterPro" id="IPR036179">
    <property type="entry name" value="Ig-like_dom_sf"/>
</dbReference>
<keyword evidence="7" id="KW-0732">Signal</keyword>
<evidence type="ECO:0000259" key="8">
    <source>
        <dbReference type="PROSITE" id="PS50835"/>
    </source>
</evidence>
<reference evidence="10" key="1">
    <citation type="submission" date="2018-12" db="EMBL/GenBank/DDBJ databases">
        <authorList>
            <person name="Yazar S."/>
        </authorList>
    </citation>
    <scope>NUCLEOTIDE SEQUENCE [LARGE SCALE GENOMIC DNA]</scope>
</reference>
<dbReference type="InterPro" id="IPR013106">
    <property type="entry name" value="Ig_V-set"/>
</dbReference>
<dbReference type="Gene3D" id="2.60.40.10">
    <property type="entry name" value="Immunoglobulins"/>
    <property type="match status" value="2"/>
</dbReference>
<dbReference type="SUPFAM" id="SSF48726">
    <property type="entry name" value="Immunoglobulin"/>
    <property type="match status" value="2"/>
</dbReference>
<evidence type="ECO:0000256" key="1">
    <source>
        <dbReference type="ARBA" id="ARBA00004167"/>
    </source>
</evidence>
<comment type="subcellular location">
    <subcellularLocation>
        <location evidence="1">Membrane</location>
        <topology evidence="1">Single-pass membrane protein</topology>
    </subcellularLocation>
</comment>
<dbReference type="OMA" id="MEAGHNE"/>
<dbReference type="PANTHER" id="PTHR12035">
    <property type="entry name" value="SIALIC ACID BINDING IMMUNOGLOBULIN-LIKE LECTIN"/>
    <property type="match status" value="1"/>
</dbReference>